<feature type="region of interest" description="Disordered" evidence="1">
    <location>
        <begin position="76"/>
        <end position="103"/>
    </location>
</feature>
<evidence type="ECO:0000256" key="1">
    <source>
        <dbReference type="SAM" id="MobiDB-lite"/>
    </source>
</evidence>
<organism evidence="2 3">
    <name type="scientific">Aspergillus pseudoustus</name>
    <dbReference type="NCBI Taxonomy" id="1810923"/>
    <lineage>
        <taxon>Eukaryota</taxon>
        <taxon>Fungi</taxon>
        <taxon>Dikarya</taxon>
        <taxon>Ascomycota</taxon>
        <taxon>Pezizomycotina</taxon>
        <taxon>Eurotiomycetes</taxon>
        <taxon>Eurotiomycetidae</taxon>
        <taxon>Eurotiales</taxon>
        <taxon>Aspergillaceae</taxon>
        <taxon>Aspergillus</taxon>
        <taxon>Aspergillus subgen. Nidulantes</taxon>
    </lineage>
</organism>
<proteinExistence type="predicted"/>
<dbReference type="Proteomes" id="UP001610446">
    <property type="component" value="Unassembled WGS sequence"/>
</dbReference>
<name>A0ABR4IY61_9EURO</name>
<evidence type="ECO:0000313" key="3">
    <source>
        <dbReference type="Proteomes" id="UP001610446"/>
    </source>
</evidence>
<keyword evidence="3" id="KW-1185">Reference proteome</keyword>
<comment type="caution">
    <text evidence="2">The sequence shown here is derived from an EMBL/GenBank/DDBJ whole genome shotgun (WGS) entry which is preliminary data.</text>
</comment>
<gene>
    <name evidence="2" type="ORF">BJY01DRAFT_225769</name>
</gene>
<reference evidence="2 3" key="1">
    <citation type="submission" date="2024-07" db="EMBL/GenBank/DDBJ databases">
        <title>Section-level genome sequencing and comparative genomics of Aspergillus sections Usti and Cavernicolus.</title>
        <authorList>
            <consortium name="Lawrence Berkeley National Laboratory"/>
            <person name="Nybo J.L."/>
            <person name="Vesth T.C."/>
            <person name="Theobald S."/>
            <person name="Frisvad J.C."/>
            <person name="Larsen T.O."/>
            <person name="Kjaerboelling I."/>
            <person name="Rothschild-Mancinelli K."/>
            <person name="Lyhne E.K."/>
            <person name="Kogle M.E."/>
            <person name="Barry K."/>
            <person name="Clum A."/>
            <person name="Na H."/>
            <person name="Ledsgaard L."/>
            <person name="Lin J."/>
            <person name="Lipzen A."/>
            <person name="Kuo A."/>
            <person name="Riley R."/>
            <person name="Mondo S."/>
            <person name="Labutti K."/>
            <person name="Haridas S."/>
            <person name="Pangalinan J."/>
            <person name="Salamov A.A."/>
            <person name="Simmons B.A."/>
            <person name="Magnuson J.K."/>
            <person name="Chen J."/>
            <person name="Drula E."/>
            <person name="Henrissat B."/>
            <person name="Wiebenga A."/>
            <person name="Lubbers R.J."/>
            <person name="Gomes A.C."/>
            <person name="Makela M.R."/>
            <person name="Stajich J."/>
            <person name="Grigoriev I.V."/>
            <person name="Mortensen U.H."/>
            <person name="De Vries R.P."/>
            <person name="Baker S.E."/>
            <person name="Andersen M.R."/>
        </authorList>
    </citation>
    <scope>NUCLEOTIDE SEQUENCE [LARGE SCALE GENOMIC DNA]</scope>
    <source>
        <strain evidence="2 3">CBS 123904</strain>
    </source>
</reference>
<evidence type="ECO:0000313" key="2">
    <source>
        <dbReference type="EMBL" id="KAL2832717.1"/>
    </source>
</evidence>
<accession>A0ABR4IY61</accession>
<dbReference type="Pfam" id="PF20174">
    <property type="entry name" value="DUF6540"/>
    <property type="match status" value="1"/>
</dbReference>
<dbReference type="EMBL" id="JBFXLU010000257">
    <property type="protein sequence ID" value="KAL2832717.1"/>
    <property type="molecule type" value="Genomic_DNA"/>
</dbReference>
<feature type="compositionally biased region" description="Pro residues" evidence="1">
    <location>
        <begin position="83"/>
        <end position="92"/>
    </location>
</feature>
<protein>
    <submittedName>
        <fullName evidence="2">Uncharacterized protein</fullName>
    </submittedName>
</protein>
<sequence>MPRPIHLAVFSNGPRKALYSIFIPLPESQKRGKLIHVDGNPGYGFVHQFVRKFDLDALPGPYQILPLGFVDDSLISDTDTPDPNVPTPPPVPGQEHFPFTQDSTPRDALETLATQVPPPERSENPFDPAAPNWQNWLGDYVRRLVDEGHLGGEAIAVFENAPRVLDDKREDGLWH</sequence>
<dbReference type="InterPro" id="IPR046670">
    <property type="entry name" value="DUF6540"/>
</dbReference>